<evidence type="ECO:0000313" key="3">
    <source>
        <dbReference type="Proteomes" id="UP000299102"/>
    </source>
</evidence>
<dbReference type="EMBL" id="BGZK01001728">
    <property type="protein sequence ID" value="GBP85309.1"/>
    <property type="molecule type" value="Genomic_DNA"/>
</dbReference>
<name>A0A4C1ZED6_EUMVA</name>
<evidence type="ECO:0000313" key="2">
    <source>
        <dbReference type="EMBL" id="GBP85309.1"/>
    </source>
</evidence>
<reference evidence="2 3" key="1">
    <citation type="journal article" date="2019" name="Commun. Biol.">
        <title>The bagworm genome reveals a unique fibroin gene that provides high tensile strength.</title>
        <authorList>
            <person name="Kono N."/>
            <person name="Nakamura H."/>
            <person name="Ohtoshi R."/>
            <person name="Tomita M."/>
            <person name="Numata K."/>
            <person name="Arakawa K."/>
        </authorList>
    </citation>
    <scope>NUCLEOTIDE SEQUENCE [LARGE SCALE GENOMIC DNA]</scope>
</reference>
<gene>
    <name evidence="2" type="ORF">EVAR_63648_1</name>
</gene>
<keyword evidence="3" id="KW-1185">Reference proteome</keyword>
<dbReference type="Proteomes" id="UP000299102">
    <property type="component" value="Unassembled WGS sequence"/>
</dbReference>
<proteinExistence type="predicted"/>
<accession>A0A4C1ZED6</accession>
<protein>
    <submittedName>
        <fullName evidence="2">Uncharacterized protein</fullName>
    </submittedName>
</protein>
<comment type="caution">
    <text evidence="2">The sequence shown here is derived from an EMBL/GenBank/DDBJ whole genome shotgun (WGS) entry which is preliminary data.</text>
</comment>
<organism evidence="2 3">
    <name type="scientific">Eumeta variegata</name>
    <name type="common">Bagworm moth</name>
    <name type="synonym">Eumeta japonica</name>
    <dbReference type="NCBI Taxonomy" id="151549"/>
    <lineage>
        <taxon>Eukaryota</taxon>
        <taxon>Metazoa</taxon>
        <taxon>Ecdysozoa</taxon>
        <taxon>Arthropoda</taxon>
        <taxon>Hexapoda</taxon>
        <taxon>Insecta</taxon>
        <taxon>Pterygota</taxon>
        <taxon>Neoptera</taxon>
        <taxon>Endopterygota</taxon>
        <taxon>Lepidoptera</taxon>
        <taxon>Glossata</taxon>
        <taxon>Ditrysia</taxon>
        <taxon>Tineoidea</taxon>
        <taxon>Psychidae</taxon>
        <taxon>Oiketicinae</taxon>
        <taxon>Eumeta</taxon>
    </lineage>
</organism>
<evidence type="ECO:0000256" key="1">
    <source>
        <dbReference type="SAM" id="MobiDB-lite"/>
    </source>
</evidence>
<feature type="region of interest" description="Disordered" evidence="1">
    <location>
        <begin position="68"/>
        <end position="122"/>
    </location>
</feature>
<dbReference type="AlphaFoldDB" id="A0A4C1ZED6"/>
<sequence length="146" mass="16045">MRASERHASLPLGHELMTKITPSTKVRLRCGGLQVVTRRRRSVSTQCHSILTPSRRLSLMSAYLLNPTTTNGDRQDELAPSPCAARRTPGGGRPTRLLTNAGGVHGALNGEQPGSRGQNQNRDQDWNRQLMTLATMTPITFHRGHS</sequence>